<accession>A0ACB9XRU9</accession>
<reference evidence="1" key="1">
    <citation type="submission" date="2022-05" db="EMBL/GenBank/DDBJ databases">
        <title>Chromosome-level genome of Chaenocephalus aceratus.</title>
        <authorList>
            <person name="Park H."/>
        </authorList>
    </citation>
    <scope>NUCLEOTIDE SEQUENCE</scope>
    <source>
        <strain evidence="1">KU_202001</strain>
    </source>
</reference>
<evidence type="ECO:0000313" key="1">
    <source>
        <dbReference type="EMBL" id="KAI4829817.1"/>
    </source>
</evidence>
<comment type="caution">
    <text evidence="1">The sequence shown here is derived from an EMBL/GenBank/DDBJ whole genome shotgun (WGS) entry which is preliminary data.</text>
</comment>
<protein>
    <submittedName>
        <fullName evidence="1">Uncharacterized protein</fullName>
    </submittedName>
</protein>
<organism evidence="1 2">
    <name type="scientific">Chaenocephalus aceratus</name>
    <name type="common">Blackfin icefish</name>
    <name type="synonym">Chaenichthys aceratus</name>
    <dbReference type="NCBI Taxonomy" id="36190"/>
    <lineage>
        <taxon>Eukaryota</taxon>
        <taxon>Metazoa</taxon>
        <taxon>Chordata</taxon>
        <taxon>Craniata</taxon>
        <taxon>Vertebrata</taxon>
        <taxon>Euteleostomi</taxon>
        <taxon>Actinopterygii</taxon>
        <taxon>Neopterygii</taxon>
        <taxon>Teleostei</taxon>
        <taxon>Neoteleostei</taxon>
        <taxon>Acanthomorphata</taxon>
        <taxon>Eupercaria</taxon>
        <taxon>Perciformes</taxon>
        <taxon>Notothenioidei</taxon>
        <taxon>Channichthyidae</taxon>
        <taxon>Chaenocephalus</taxon>
    </lineage>
</organism>
<sequence>TQRRRNWYPESTKAGSLSLYVDPPWAKEKIKTNGTLINGPLLSDRRSPLQEGCLKSKLPARHLLLRRS</sequence>
<feature type="non-terminal residue" evidence="1">
    <location>
        <position position="68"/>
    </location>
</feature>
<dbReference type="Proteomes" id="UP001057452">
    <property type="component" value="Chromosome 3"/>
</dbReference>
<proteinExistence type="predicted"/>
<name>A0ACB9XRU9_CHAAC</name>
<evidence type="ECO:0000313" key="2">
    <source>
        <dbReference type="Proteomes" id="UP001057452"/>
    </source>
</evidence>
<dbReference type="EMBL" id="CM043787">
    <property type="protein sequence ID" value="KAI4829817.1"/>
    <property type="molecule type" value="Genomic_DNA"/>
</dbReference>
<keyword evidence="2" id="KW-1185">Reference proteome</keyword>
<gene>
    <name evidence="1" type="ORF">KUCAC02_001482</name>
</gene>
<feature type="non-terminal residue" evidence="1">
    <location>
        <position position="1"/>
    </location>
</feature>